<dbReference type="AlphaFoldDB" id="A0A3E3I4G2"/>
<dbReference type="RefSeq" id="WP_032519056.1">
    <property type="nucleotide sequence ID" value="NZ_QVLU01000056.1"/>
</dbReference>
<name>A0A3E3I4G2_9FIRM</name>
<dbReference type="OrthoDB" id="2066791at2"/>
<keyword evidence="1" id="KW-0472">Membrane</keyword>
<dbReference type="EMBL" id="QVLU01000056">
    <property type="protein sequence ID" value="RGE60168.1"/>
    <property type="molecule type" value="Genomic_DNA"/>
</dbReference>
<dbReference type="Proteomes" id="UP000261166">
    <property type="component" value="Unassembled WGS sequence"/>
</dbReference>
<comment type="caution">
    <text evidence="2">The sequence shown here is derived from an EMBL/GenBank/DDBJ whole genome shotgun (WGS) entry which is preliminary data.</text>
</comment>
<feature type="transmembrane region" description="Helical" evidence="1">
    <location>
        <begin position="46"/>
        <end position="65"/>
    </location>
</feature>
<proteinExistence type="predicted"/>
<reference evidence="2 3" key="1">
    <citation type="submission" date="2018-08" db="EMBL/GenBank/DDBJ databases">
        <title>A genome reference for cultivated species of the human gut microbiota.</title>
        <authorList>
            <person name="Zou Y."/>
            <person name="Xue W."/>
            <person name="Luo G."/>
        </authorList>
    </citation>
    <scope>NUCLEOTIDE SEQUENCE [LARGE SCALE GENOMIC DNA]</scope>
    <source>
        <strain evidence="2 3">AF26-4BH</strain>
    </source>
</reference>
<organism evidence="2 3">
    <name type="scientific">Eisenbergiella massiliensis</name>
    <dbReference type="NCBI Taxonomy" id="1720294"/>
    <lineage>
        <taxon>Bacteria</taxon>
        <taxon>Bacillati</taxon>
        <taxon>Bacillota</taxon>
        <taxon>Clostridia</taxon>
        <taxon>Lachnospirales</taxon>
        <taxon>Lachnospiraceae</taxon>
        <taxon>Eisenbergiella</taxon>
    </lineage>
</organism>
<sequence>MIELFESIINNKTILVIGTYYCVPITIAVIVLFFLKTSRDERGRAIIGKASIISTIAFIILVNVFAKLSMRTPMDFYSMANGVQWIYNIVLTIQVVAILIYKKIE</sequence>
<keyword evidence="1" id="KW-1133">Transmembrane helix</keyword>
<protein>
    <submittedName>
        <fullName evidence="2">ABC transporter permease</fullName>
    </submittedName>
</protein>
<gene>
    <name evidence="2" type="ORF">DWY69_29990</name>
</gene>
<feature type="transmembrane region" description="Helical" evidence="1">
    <location>
        <begin position="14"/>
        <end position="34"/>
    </location>
</feature>
<accession>A0A3E3I4G2</accession>
<keyword evidence="1" id="KW-0812">Transmembrane</keyword>
<evidence type="ECO:0000313" key="3">
    <source>
        <dbReference type="Proteomes" id="UP000261166"/>
    </source>
</evidence>
<evidence type="ECO:0000313" key="2">
    <source>
        <dbReference type="EMBL" id="RGE60168.1"/>
    </source>
</evidence>
<feature type="transmembrane region" description="Helical" evidence="1">
    <location>
        <begin position="85"/>
        <end position="101"/>
    </location>
</feature>
<evidence type="ECO:0000256" key="1">
    <source>
        <dbReference type="SAM" id="Phobius"/>
    </source>
</evidence>